<keyword evidence="7" id="KW-1185">Reference proteome</keyword>
<dbReference type="InterPro" id="IPR036388">
    <property type="entry name" value="WH-like_DNA-bd_sf"/>
</dbReference>
<evidence type="ECO:0000259" key="4">
    <source>
        <dbReference type="PROSITE" id="PS51077"/>
    </source>
</evidence>
<accession>A0ABW7QAA4</accession>
<evidence type="ECO:0000256" key="2">
    <source>
        <dbReference type="ARBA" id="ARBA00023125"/>
    </source>
</evidence>
<feature type="domain" description="IclR-ED" evidence="5">
    <location>
        <begin position="70"/>
        <end position="249"/>
    </location>
</feature>
<gene>
    <name evidence="6" type="ORF">ACH3VR_12350</name>
</gene>
<evidence type="ECO:0000313" key="6">
    <source>
        <dbReference type="EMBL" id="MFH8251152.1"/>
    </source>
</evidence>
<organism evidence="6 7">
    <name type="scientific">Microbacterium alkaliflavum</name>
    <dbReference type="NCBI Taxonomy" id="3248839"/>
    <lineage>
        <taxon>Bacteria</taxon>
        <taxon>Bacillati</taxon>
        <taxon>Actinomycetota</taxon>
        <taxon>Actinomycetes</taxon>
        <taxon>Micrococcales</taxon>
        <taxon>Microbacteriaceae</taxon>
        <taxon>Microbacterium</taxon>
    </lineage>
</organism>
<proteinExistence type="predicted"/>
<name>A0ABW7QAA4_9MICO</name>
<reference evidence="6 7" key="1">
    <citation type="submission" date="2024-09" db="EMBL/GenBank/DDBJ databases">
        <authorList>
            <person name="Pan X."/>
        </authorList>
    </citation>
    <scope>NUCLEOTIDE SEQUENCE [LARGE SCALE GENOMIC DNA]</scope>
    <source>
        <strain evidence="6 7">B2969</strain>
    </source>
</reference>
<dbReference type="Gene3D" id="1.10.10.10">
    <property type="entry name" value="Winged helix-like DNA-binding domain superfamily/Winged helix DNA-binding domain"/>
    <property type="match status" value="1"/>
</dbReference>
<dbReference type="RefSeq" id="WP_397556610.1">
    <property type="nucleotide sequence ID" value="NZ_JBIQWL010000004.1"/>
</dbReference>
<feature type="domain" description="HTH iclR-type" evidence="4">
    <location>
        <begin position="8"/>
        <end position="69"/>
    </location>
</feature>
<keyword evidence="3" id="KW-0804">Transcription</keyword>
<evidence type="ECO:0000256" key="3">
    <source>
        <dbReference type="ARBA" id="ARBA00023163"/>
    </source>
</evidence>
<dbReference type="SUPFAM" id="SSF46785">
    <property type="entry name" value="Winged helix' DNA-binding domain"/>
    <property type="match status" value="1"/>
</dbReference>
<dbReference type="InterPro" id="IPR005471">
    <property type="entry name" value="Tscrpt_reg_IclR_N"/>
</dbReference>
<dbReference type="InterPro" id="IPR029016">
    <property type="entry name" value="GAF-like_dom_sf"/>
</dbReference>
<evidence type="ECO:0000259" key="5">
    <source>
        <dbReference type="PROSITE" id="PS51078"/>
    </source>
</evidence>
<keyword evidence="2" id="KW-0238">DNA-binding</keyword>
<keyword evidence="1" id="KW-0805">Transcription regulation</keyword>
<dbReference type="SUPFAM" id="SSF55781">
    <property type="entry name" value="GAF domain-like"/>
    <property type="match status" value="1"/>
</dbReference>
<protein>
    <submittedName>
        <fullName evidence="6">IclR family transcriptional regulator</fullName>
    </submittedName>
</protein>
<dbReference type="PROSITE" id="PS51078">
    <property type="entry name" value="ICLR_ED"/>
    <property type="match status" value="1"/>
</dbReference>
<dbReference type="Gene3D" id="3.30.450.40">
    <property type="match status" value="1"/>
</dbReference>
<comment type="caution">
    <text evidence="6">The sequence shown here is derived from an EMBL/GenBank/DDBJ whole genome shotgun (WGS) entry which is preliminary data.</text>
</comment>
<dbReference type="PANTHER" id="PTHR30136:SF24">
    <property type="entry name" value="HTH-TYPE TRANSCRIPTIONAL REPRESSOR ALLR"/>
    <property type="match status" value="1"/>
</dbReference>
<dbReference type="PANTHER" id="PTHR30136">
    <property type="entry name" value="HELIX-TURN-HELIX TRANSCRIPTIONAL REGULATOR, ICLR FAMILY"/>
    <property type="match status" value="1"/>
</dbReference>
<dbReference type="Pfam" id="PF01614">
    <property type="entry name" value="IclR_C"/>
    <property type="match status" value="1"/>
</dbReference>
<dbReference type="Pfam" id="PF09339">
    <property type="entry name" value="HTH_IclR"/>
    <property type="match status" value="1"/>
</dbReference>
<evidence type="ECO:0000256" key="1">
    <source>
        <dbReference type="ARBA" id="ARBA00023015"/>
    </source>
</evidence>
<dbReference type="PROSITE" id="PS51077">
    <property type="entry name" value="HTH_ICLR"/>
    <property type="match status" value="1"/>
</dbReference>
<dbReference type="Proteomes" id="UP001610861">
    <property type="component" value="Unassembled WGS sequence"/>
</dbReference>
<dbReference type="EMBL" id="JBIQWL010000004">
    <property type="protein sequence ID" value="MFH8251152.1"/>
    <property type="molecule type" value="Genomic_DNA"/>
</dbReference>
<evidence type="ECO:0000313" key="7">
    <source>
        <dbReference type="Proteomes" id="UP001610861"/>
    </source>
</evidence>
<dbReference type="InterPro" id="IPR014757">
    <property type="entry name" value="Tscrpt_reg_IclR_C"/>
</dbReference>
<sequence>MANSPSGDSMTQRLVRVLETFTAERTVQTASEIGRRAGLPSSTAHRVVDELVREGLLERDDEHRVRLGLRLWELALRGSRALRLRQAALPSMERIQARVREHTQLAVLEQDSALFLERLSHPEAGANITAIAGRLPLHASSSGLVLLAYADPELQDRVLMGPLPALGPETATDASTLRRTLAEVRRQGFVVARGTVAAVSTGVAVPVRDENGAVIAALSVALPRDAAPEVAITELLRAAREIRAALSAR</sequence>
<dbReference type="SMART" id="SM00346">
    <property type="entry name" value="HTH_ICLR"/>
    <property type="match status" value="1"/>
</dbReference>
<dbReference type="InterPro" id="IPR036390">
    <property type="entry name" value="WH_DNA-bd_sf"/>
</dbReference>
<dbReference type="InterPro" id="IPR050707">
    <property type="entry name" value="HTH_MetabolicPath_Reg"/>
</dbReference>